<dbReference type="Proteomes" id="UP000183750">
    <property type="component" value="Unassembled WGS sequence"/>
</dbReference>
<dbReference type="OrthoDB" id="3786994at2"/>
<accession>A0A1H4P9W3</accession>
<dbReference type="AlphaFoldDB" id="A0A1H4P9W3"/>
<protein>
    <recommendedName>
        <fullName evidence="4">GAF domain-containing protein</fullName>
    </recommendedName>
</protein>
<sequence>MSAAEVRAGDDGEAPGVYRAPMRSRDDGVADGAAVDRALAIGVCGVGGRLDGVPDSIADALAAVDAAHGERMARRLERFAGVPEGAYVWTRDADGLLWLGRIAGPWRYDASDEARDVDLVHVRDCGWLDSPVDPSTVPPGVQESFARGGRNWQSITRADAARLSAAVWDSRRNP</sequence>
<keyword evidence="3" id="KW-1185">Reference proteome</keyword>
<evidence type="ECO:0000313" key="3">
    <source>
        <dbReference type="Proteomes" id="UP000183750"/>
    </source>
</evidence>
<dbReference type="RefSeq" id="WP_060927325.1">
    <property type="nucleotide sequence ID" value="NZ_FNSQ01000005.1"/>
</dbReference>
<evidence type="ECO:0008006" key="4">
    <source>
        <dbReference type="Google" id="ProtNLM"/>
    </source>
</evidence>
<evidence type="ECO:0000256" key="1">
    <source>
        <dbReference type="SAM" id="MobiDB-lite"/>
    </source>
</evidence>
<proteinExistence type="predicted"/>
<evidence type="ECO:0000313" key="2">
    <source>
        <dbReference type="EMBL" id="SEC03772.1"/>
    </source>
</evidence>
<name>A0A1H4P9W3_9MICO</name>
<reference evidence="3" key="1">
    <citation type="submission" date="2016-10" db="EMBL/GenBank/DDBJ databases">
        <authorList>
            <person name="Varghese N."/>
            <person name="Submissions S."/>
        </authorList>
    </citation>
    <scope>NUCLEOTIDE SEQUENCE [LARGE SCALE GENOMIC DNA]</scope>
    <source>
        <strain evidence="3">DSM 16089</strain>
    </source>
</reference>
<gene>
    <name evidence="2" type="ORF">SAMN04489807_2712</name>
</gene>
<organism evidence="2 3">
    <name type="scientific">Microbacterium hydrocarbonoxydans</name>
    <dbReference type="NCBI Taxonomy" id="273678"/>
    <lineage>
        <taxon>Bacteria</taxon>
        <taxon>Bacillati</taxon>
        <taxon>Actinomycetota</taxon>
        <taxon>Actinomycetes</taxon>
        <taxon>Micrococcales</taxon>
        <taxon>Microbacteriaceae</taxon>
        <taxon>Microbacterium</taxon>
    </lineage>
</organism>
<dbReference type="EMBL" id="FNSQ01000005">
    <property type="protein sequence ID" value="SEC03772.1"/>
    <property type="molecule type" value="Genomic_DNA"/>
</dbReference>
<feature type="region of interest" description="Disordered" evidence="1">
    <location>
        <begin position="1"/>
        <end position="23"/>
    </location>
</feature>